<reference evidence="2 3" key="1">
    <citation type="submission" date="2024-04" db="EMBL/GenBank/DDBJ databases">
        <authorList>
            <person name="Abashina T."/>
            <person name="Shaikin A."/>
        </authorList>
    </citation>
    <scope>NUCLEOTIDE SEQUENCE [LARGE SCALE GENOMIC DNA]</scope>
    <source>
        <strain evidence="2 3">AAFK</strain>
    </source>
</reference>
<dbReference type="Proteomes" id="UP001446205">
    <property type="component" value="Unassembled WGS sequence"/>
</dbReference>
<name>A0ABU9D9V1_9PROT</name>
<organism evidence="2 3">
    <name type="scientific">Thermithiobacillus plumbiphilus</name>
    <dbReference type="NCBI Taxonomy" id="1729899"/>
    <lineage>
        <taxon>Bacteria</taxon>
        <taxon>Pseudomonadati</taxon>
        <taxon>Pseudomonadota</taxon>
        <taxon>Acidithiobacillia</taxon>
        <taxon>Acidithiobacillales</taxon>
        <taxon>Thermithiobacillaceae</taxon>
        <taxon>Thermithiobacillus</taxon>
    </lineage>
</organism>
<gene>
    <name evidence="2" type="ORF">WOB96_11110</name>
</gene>
<dbReference type="RefSeq" id="WP_341371364.1">
    <property type="nucleotide sequence ID" value="NZ_JBBPCO010000011.1"/>
</dbReference>
<feature type="transmembrane region" description="Helical" evidence="1">
    <location>
        <begin position="6"/>
        <end position="22"/>
    </location>
</feature>
<dbReference type="PIRSF" id="PIRSF019883">
    <property type="entry name" value="UCP019883"/>
    <property type="match status" value="1"/>
</dbReference>
<keyword evidence="3" id="KW-1185">Reference proteome</keyword>
<evidence type="ECO:0000313" key="3">
    <source>
        <dbReference type="Proteomes" id="UP001446205"/>
    </source>
</evidence>
<evidence type="ECO:0000313" key="2">
    <source>
        <dbReference type="EMBL" id="MEK8090308.1"/>
    </source>
</evidence>
<dbReference type="EMBL" id="JBBPCO010000011">
    <property type="protein sequence ID" value="MEK8090308.1"/>
    <property type="molecule type" value="Genomic_DNA"/>
</dbReference>
<keyword evidence="1" id="KW-1133">Transmembrane helix</keyword>
<evidence type="ECO:0000256" key="1">
    <source>
        <dbReference type="SAM" id="Phobius"/>
    </source>
</evidence>
<feature type="transmembrane region" description="Helical" evidence="1">
    <location>
        <begin position="75"/>
        <end position="93"/>
    </location>
</feature>
<dbReference type="Pfam" id="PF10993">
    <property type="entry name" value="DUF2818"/>
    <property type="match status" value="1"/>
</dbReference>
<keyword evidence="1" id="KW-0472">Membrane</keyword>
<proteinExistence type="predicted"/>
<comment type="caution">
    <text evidence="2">The sequence shown here is derived from an EMBL/GenBank/DDBJ whole genome shotgun (WGS) entry which is preliminary data.</text>
</comment>
<dbReference type="InterPro" id="IPR016768">
    <property type="entry name" value="UCP019883"/>
</dbReference>
<keyword evidence="1" id="KW-0812">Transmembrane</keyword>
<sequence length="104" mass="12098">MNPASVWVLLGLAFIAANLPWLSNRIFFVMAPKSGVKSWQWRLLEWFLLYFVVGFLAIGMERATLGNVHPQGWEFYAVTFFLFAVFAFPGFIYRYNLRDRAGRP</sequence>
<feature type="transmembrane region" description="Helical" evidence="1">
    <location>
        <begin position="43"/>
        <end position="60"/>
    </location>
</feature>
<protein>
    <submittedName>
        <fullName evidence="2">DUF2818 family protein</fullName>
    </submittedName>
</protein>
<accession>A0ABU9D9V1</accession>